<sequence length="277" mass="31675">MFRTLYVLLMVMCIHLKVQQVRGVNTVTFISIWYGNIYGRACLDVPQSGVTCGWNIQFFFDPLVTALTVYNGINVAQDSHYFVVKDIYYNRDLSFSPQFCLSFTGSNPSITYPQNPNVTANFVCTCNKDSTEDCSSRTYSFNTSTSTSTVIPTTTIAPTTTTQATTTMTPERTTTIFDTISSTDMMNNIVESRDTDSASLVPRDRKHQFRLWKKDHVSDNYNYKYNSVGSVTDCALWCSYYTNCTGFTIYNKHCWAIINEQVRSNRFYENCNTWIRA</sequence>
<gene>
    <name evidence="2" type="ORF">LOTGIDRAFT_161687</name>
</gene>
<feature type="chain" id="PRO_5004717914" description="Apple domain-containing protein" evidence="1">
    <location>
        <begin position="24"/>
        <end position="277"/>
    </location>
</feature>
<evidence type="ECO:0000313" key="3">
    <source>
        <dbReference type="Proteomes" id="UP000030746"/>
    </source>
</evidence>
<dbReference type="Proteomes" id="UP000030746">
    <property type="component" value="Unassembled WGS sequence"/>
</dbReference>
<proteinExistence type="predicted"/>
<organism evidence="2 3">
    <name type="scientific">Lottia gigantea</name>
    <name type="common">Giant owl limpet</name>
    <dbReference type="NCBI Taxonomy" id="225164"/>
    <lineage>
        <taxon>Eukaryota</taxon>
        <taxon>Metazoa</taxon>
        <taxon>Spiralia</taxon>
        <taxon>Lophotrochozoa</taxon>
        <taxon>Mollusca</taxon>
        <taxon>Gastropoda</taxon>
        <taxon>Patellogastropoda</taxon>
        <taxon>Lottioidea</taxon>
        <taxon>Lottiidae</taxon>
        <taxon>Lottia</taxon>
    </lineage>
</organism>
<accession>V3ZQA8</accession>
<evidence type="ECO:0000313" key="2">
    <source>
        <dbReference type="EMBL" id="ESO93578.1"/>
    </source>
</evidence>
<dbReference type="OMA" id="AELCITN"/>
<keyword evidence="3" id="KW-1185">Reference proteome</keyword>
<dbReference type="HOGENOM" id="CLU_1005725_0_0_1"/>
<evidence type="ECO:0000256" key="1">
    <source>
        <dbReference type="SAM" id="SignalP"/>
    </source>
</evidence>
<keyword evidence="1" id="KW-0732">Signal</keyword>
<protein>
    <recommendedName>
        <fullName evidence="4">Apple domain-containing protein</fullName>
    </recommendedName>
</protein>
<dbReference type="AlphaFoldDB" id="V3ZQA8"/>
<dbReference type="RefSeq" id="XP_009055777.1">
    <property type="nucleotide sequence ID" value="XM_009057529.1"/>
</dbReference>
<dbReference type="EMBL" id="KB201891">
    <property type="protein sequence ID" value="ESO93578.1"/>
    <property type="molecule type" value="Genomic_DNA"/>
</dbReference>
<name>V3ZQA8_LOTGI</name>
<evidence type="ECO:0008006" key="4">
    <source>
        <dbReference type="Google" id="ProtNLM"/>
    </source>
</evidence>
<reference evidence="2 3" key="1">
    <citation type="journal article" date="2013" name="Nature">
        <title>Insights into bilaterian evolution from three spiralian genomes.</title>
        <authorList>
            <person name="Simakov O."/>
            <person name="Marletaz F."/>
            <person name="Cho S.J."/>
            <person name="Edsinger-Gonzales E."/>
            <person name="Havlak P."/>
            <person name="Hellsten U."/>
            <person name="Kuo D.H."/>
            <person name="Larsson T."/>
            <person name="Lv J."/>
            <person name="Arendt D."/>
            <person name="Savage R."/>
            <person name="Osoegawa K."/>
            <person name="de Jong P."/>
            <person name="Grimwood J."/>
            <person name="Chapman J.A."/>
            <person name="Shapiro H."/>
            <person name="Aerts A."/>
            <person name="Otillar R.P."/>
            <person name="Terry A.Y."/>
            <person name="Boore J.L."/>
            <person name="Grigoriev I.V."/>
            <person name="Lindberg D.R."/>
            <person name="Seaver E.C."/>
            <person name="Weisblat D.A."/>
            <person name="Putnam N.H."/>
            <person name="Rokhsar D.S."/>
        </authorList>
    </citation>
    <scope>NUCLEOTIDE SEQUENCE [LARGE SCALE GENOMIC DNA]</scope>
</reference>
<dbReference type="KEGG" id="lgi:LOTGIDRAFT_161687"/>
<dbReference type="GeneID" id="20238760"/>
<dbReference type="CTD" id="20238760"/>
<feature type="signal peptide" evidence="1">
    <location>
        <begin position="1"/>
        <end position="23"/>
    </location>
</feature>